<gene>
    <name evidence="1" type="ORF">GCM10010171_60050</name>
</gene>
<dbReference type="InterPro" id="IPR032710">
    <property type="entry name" value="NTF2-like_dom_sf"/>
</dbReference>
<dbReference type="InterPro" id="IPR009959">
    <property type="entry name" value="Cyclase_SnoaL-like"/>
</dbReference>
<evidence type="ECO:0008006" key="3">
    <source>
        <dbReference type="Google" id="ProtNLM"/>
    </source>
</evidence>
<organism evidence="1 2">
    <name type="scientific">Actinokineospora fastidiosa</name>
    <dbReference type="NCBI Taxonomy" id="1816"/>
    <lineage>
        <taxon>Bacteria</taxon>
        <taxon>Bacillati</taxon>
        <taxon>Actinomycetota</taxon>
        <taxon>Actinomycetes</taxon>
        <taxon>Pseudonocardiales</taxon>
        <taxon>Pseudonocardiaceae</taxon>
        <taxon>Actinokineospora</taxon>
    </lineage>
</organism>
<reference evidence="1" key="2">
    <citation type="submission" date="2020-09" db="EMBL/GenBank/DDBJ databases">
        <authorList>
            <person name="Sun Q."/>
            <person name="Ohkuma M."/>
        </authorList>
    </citation>
    <scope>NUCLEOTIDE SEQUENCE</scope>
    <source>
        <strain evidence="1">JCM 3276</strain>
    </source>
</reference>
<dbReference type="SUPFAM" id="SSF54427">
    <property type="entry name" value="NTF2-like"/>
    <property type="match status" value="1"/>
</dbReference>
<dbReference type="AlphaFoldDB" id="A0A918LIM6"/>
<comment type="caution">
    <text evidence="1">The sequence shown here is derived from an EMBL/GenBank/DDBJ whole genome shotgun (WGS) entry which is preliminary data.</text>
</comment>
<sequence>MNRTYSRPPRVIEADAEQAAANVEITAAFVAEAVNEGDFTVLTDFAEPHIRDLSEPRVFVDGIGGLRTRIAAARRRMPDLYARIRDIRPADIGSVQLCLAFSGTYVGDPMAPTDRDGRVLHWHQHHLWFFSGDRACAHLGRIDRAAIDAALHC</sequence>
<proteinExistence type="predicted"/>
<name>A0A918LIM6_9PSEU</name>
<protein>
    <recommendedName>
        <fullName evidence="3">SnoaL-like domain-containing protein</fullName>
    </recommendedName>
</protein>
<dbReference type="Pfam" id="PF07366">
    <property type="entry name" value="SnoaL"/>
    <property type="match status" value="1"/>
</dbReference>
<reference evidence="1" key="1">
    <citation type="journal article" date="2014" name="Int. J. Syst. Evol. Microbiol.">
        <title>Complete genome sequence of Corynebacterium casei LMG S-19264T (=DSM 44701T), isolated from a smear-ripened cheese.</title>
        <authorList>
            <consortium name="US DOE Joint Genome Institute (JGI-PGF)"/>
            <person name="Walter F."/>
            <person name="Albersmeier A."/>
            <person name="Kalinowski J."/>
            <person name="Ruckert C."/>
        </authorList>
    </citation>
    <scope>NUCLEOTIDE SEQUENCE</scope>
    <source>
        <strain evidence="1">JCM 3276</strain>
    </source>
</reference>
<dbReference type="Gene3D" id="3.10.450.50">
    <property type="match status" value="1"/>
</dbReference>
<evidence type="ECO:0000313" key="2">
    <source>
        <dbReference type="Proteomes" id="UP000660680"/>
    </source>
</evidence>
<accession>A0A918LIM6</accession>
<dbReference type="EMBL" id="BMRB01000009">
    <property type="protein sequence ID" value="GGS57100.1"/>
    <property type="molecule type" value="Genomic_DNA"/>
</dbReference>
<dbReference type="GO" id="GO:0030638">
    <property type="term" value="P:polyketide metabolic process"/>
    <property type="evidence" value="ECO:0007669"/>
    <property type="project" value="InterPro"/>
</dbReference>
<keyword evidence="2" id="KW-1185">Reference proteome</keyword>
<evidence type="ECO:0000313" key="1">
    <source>
        <dbReference type="EMBL" id="GGS57100.1"/>
    </source>
</evidence>
<dbReference type="Proteomes" id="UP000660680">
    <property type="component" value="Unassembled WGS sequence"/>
</dbReference>
<dbReference type="RefSeq" id="WP_189213988.1">
    <property type="nucleotide sequence ID" value="NZ_BMRB01000009.1"/>
</dbReference>